<dbReference type="VEuPathDB" id="FungiDB:FOC4_g10013301"/>
<keyword evidence="3" id="KW-0539">Nucleus</keyword>
<dbReference type="InterPro" id="IPR050613">
    <property type="entry name" value="Sec_Metabolite_Reg"/>
</dbReference>
<evidence type="ECO:0000256" key="1">
    <source>
        <dbReference type="ARBA" id="ARBA00004123"/>
    </source>
</evidence>
<feature type="domain" description="Zn(2)-C6 fungal-type" evidence="5">
    <location>
        <begin position="13"/>
        <end position="42"/>
    </location>
</feature>
<protein>
    <recommendedName>
        <fullName evidence="5">Zn(2)-C6 fungal-type domain-containing protein</fullName>
    </recommendedName>
</protein>
<evidence type="ECO:0000256" key="2">
    <source>
        <dbReference type="ARBA" id="ARBA00022723"/>
    </source>
</evidence>
<keyword evidence="2" id="KW-0479">Metal-binding</keyword>
<feature type="compositionally biased region" description="Polar residues" evidence="4">
    <location>
        <begin position="85"/>
        <end position="94"/>
    </location>
</feature>
<proteinExistence type="predicted"/>
<dbReference type="AlphaFoldDB" id="A0A2H3TVY2"/>
<dbReference type="EMBL" id="FMJY01000005">
    <property type="protein sequence ID" value="SCO86079.1"/>
    <property type="molecule type" value="Genomic_DNA"/>
</dbReference>
<evidence type="ECO:0000256" key="3">
    <source>
        <dbReference type="ARBA" id="ARBA00023242"/>
    </source>
</evidence>
<dbReference type="SMART" id="SM00066">
    <property type="entry name" value="GAL4"/>
    <property type="match status" value="1"/>
</dbReference>
<dbReference type="VEuPathDB" id="FungiDB:FOIG_09403"/>
<dbReference type="OrthoDB" id="424974at2759"/>
<dbReference type="SUPFAM" id="SSF57701">
    <property type="entry name" value="Zn2/Cys6 DNA-binding domain"/>
    <property type="match status" value="1"/>
</dbReference>
<dbReference type="GO" id="GO:0000981">
    <property type="term" value="F:DNA-binding transcription factor activity, RNA polymerase II-specific"/>
    <property type="evidence" value="ECO:0007669"/>
    <property type="project" value="InterPro"/>
</dbReference>
<dbReference type="InterPro" id="IPR007219">
    <property type="entry name" value="XnlR_reg_dom"/>
</dbReference>
<evidence type="ECO:0000313" key="6">
    <source>
        <dbReference type="EMBL" id="SCO86079.1"/>
    </source>
</evidence>
<dbReference type="GO" id="GO:0006351">
    <property type="term" value="P:DNA-templated transcription"/>
    <property type="evidence" value="ECO:0007669"/>
    <property type="project" value="InterPro"/>
</dbReference>
<dbReference type="GO" id="GO:0005634">
    <property type="term" value="C:nucleus"/>
    <property type="evidence" value="ECO:0007669"/>
    <property type="project" value="UniProtKB-SubCell"/>
</dbReference>
<evidence type="ECO:0000259" key="5">
    <source>
        <dbReference type="PROSITE" id="PS50048"/>
    </source>
</evidence>
<gene>
    <name evidence="6" type="ORF">FRV6_10206</name>
</gene>
<dbReference type="PANTHER" id="PTHR31001">
    <property type="entry name" value="UNCHARACTERIZED TRANSCRIPTIONAL REGULATORY PROTEIN"/>
    <property type="match status" value="1"/>
</dbReference>
<evidence type="ECO:0000313" key="7">
    <source>
        <dbReference type="Proteomes" id="UP000219369"/>
    </source>
</evidence>
<dbReference type="VEuPathDB" id="FungiDB:HZS61_003524"/>
<dbReference type="Gene3D" id="4.10.240.10">
    <property type="entry name" value="Zn(2)-C6 fungal-type DNA-binding domain"/>
    <property type="match status" value="1"/>
</dbReference>
<dbReference type="PANTHER" id="PTHR31001:SF57">
    <property type="entry name" value="ZN(II)2CYS6 TRANSCRIPTION FACTOR (EUROFUNG)"/>
    <property type="match status" value="1"/>
</dbReference>
<dbReference type="InterPro" id="IPR036864">
    <property type="entry name" value="Zn2-C6_fun-type_DNA-bd_sf"/>
</dbReference>
<dbReference type="GO" id="GO:0008270">
    <property type="term" value="F:zinc ion binding"/>
    <property type="evidence" value="ECO:0007669"/>
    <property type="project" value="InterPro"/>
</dbReference>
<name>A0A2H3TVY2_FUSOX</name>
<feature type="region of interest" description="Disordered" evidence="4">
    <location>
        <begin position="85"/>
        <end position="109"/>
    </location>
</feature>
<dbReference type="Pfam" id="PF04082">
    <property type="entry name" value="Fungal_trans"/>
    <property type="match status" value="1"/>
</dbReference>
<dbReference type="VEuPathDB" id="FungiDB:FOC1_g10010745"/>
<dbReference type="Proteomes" id="UP000219369">
    <property type="component" value="Unassembled WGS sequence"/>
</dbReference>
<evidence type="ECO:0000256" key="4">
    <source>
        <dbReference type="SAM" id="MobiDB-lite"/>
    </source>
</evidence>
<reference evidence="7" key="1">
    <citation type="submission" date="2016-09" db="EMBL/GenBank/DDBJ databases">
        <authorList>
            <person name="Guldener U."/>
        </authorList>
    </citation>
    <scope>NUCLEOTIDE SEQUENCE [LARGE SCALE GENOMIC DNA]</scope>
    <source>
        <strain evidence="7">V64-1</strain>
    </source>
</reference>
<dbReference type="VEuPathDB" id="FungiDB:FOMG_06234"/>
<dbReference type="GO" id="GO:0003677">
    <property type="term" value="F:DNA binding"/>
    <property type="evidence" value="ECO:0007669"/>
    <property type="project" value="InterPro"/>
</dbReference>
<comment type="subcellular location">
    <subcellularLocation>
        <location evidence="1">Nucleus</location>
    </subcellularLocation>
</comment>
<dbReference type="PROSITE" id="PS00463">
    <property type="entry name" value="ZN2_CY6_FUNGAL_1"/>
    <property type="match status" value="1"/>
</dbReference>
<dbReference type="CDD" id="cd00067">
    <property type="entry name" value="GAL4"/>
    <property type="match status" value="1"/>
</dbReference>
<sequence>MPNQSRSEPTQRSCAVCHRRKVRCDKRTPCSQCTRSNFPCSYPAAGPITRRARKTTINDVASRIEQMEKTIETFALGKASIASPSEQLTPTDTARMSCPPETEAREQRRSDDVLLNKGTVSHYVNEVLFSRAIQQEQDVRTALATPRSESPPSVIASPFNPMGILSNSSFPTPLASLHPPKRTAMKLWKVFVESVDACEKVLHIPTSEVLVYKVLQNPSKASAEDLGLCFSVYYAAAIALPPDEADHVLEEERTQSLHRYKVGLEQALAQADFLENPTLALLHAIAIYLVSIPRFKKVKDTDQSTITQATLRAHNSGRSVWIINGLALRAAQSIGLHRDGKKLGLSPFESEIRRRLWWYFLGRDGRGAEDYGLSNAASSYHMFSVDLPRNLHDNDLTPEMTELPPARADWTRMTLVLVNTEVARAWAQLSRIEWASDNTPGEDFRAKIISGATFQVESILDRCNPIVPEQRMTLQVSRTIIRKLDIVTRRQWQTLRAEDQAVWATEASLLEALSVLEDANALWEDGDLRAFHWITTAYPEYHMILFILRHLCVCPRGPSVGRAFDTVERHLERARIAERGYLRGMKWTVLATLKDRAMSLRQRAETEDDVAAEAWGVRVKDGDCPPGDGAGDVFGGAQQAVEQQELPDWGMVLQEFQMDLDNFSMIF</sequence>
<dbReference type="InterPro" id="IPR001138">
    <property type="entry name" value="Zn2Cys6_DnaBD"/>
</dbReference>
<dbReference type="VEuPathDB" id="FungiDB:FOZG_10632"/>
<organism evidence="6 7">
    <name type="scientific">Fusarium oxysporum</name>
    <name type="common">Fusarium vascular wilt</name>
    <dbReference type="NCBI Taxonomy" id="5507"/>
    <lineage>
        <taxon>Eukaryota</taxon>
        <taxon>Fungi</taxon>
        <taxon>Dikarya</taxon>
        <taxon>Ascomycota</taxon>
        <taxon>Pezizomycotina</taxon>
        <taxon>Sordariomycetes</taxon>
        <taxon>Hypocreomycetidae</taxon>
        <taxon>Hypocreales</taxon>
        <taxon>Nectriaceae</taxon>
        <taxon>Fusarium</taxon>
        <taxon>Fusarium oxysporum species complex</taxon>
    </lineage>
</organism>
<accession>A0A2H3TVY2</accession>
<dbReference type="SMART" id="SM00906">
    <property type="entry name" value="Fungal_trans"/>
    <property type="match status" value="1"/>
</dbReference>
<dbReference type="VEuPathDB" id="FungiDB:FOXG_04916"/>
<dbReference type="Pfam" id="PF00172">
    <property type="entry name" value="Zn_clus"/>
    <property type="match status" value="1"/>
</dbReference>
<dbReference type="CDD" id="cd12148">
    <property type="entry name" value="fungal_TF_MHR"/>
    <property type="match status" value="1"/>
</dbReference>
<dbReference type="PROSITE" id="PS50048">
    <property type="entry name" value="ZN2_CY6_FUNGAL_2"/>
    <property type="match status" value="1"/>
</dbReference>